<dbReference type="EMBL" id="VSRR010000365">
    <property type="protein sequence ID" value="MPC14610.1"/>
    <property type="molecule type" value="Genomic_DNA"/>
</dbReference>
<dbReference type="Proteomes" id="UP000324222">
    <property type="component" value="Unassembled WGS sequence"/>
</dbReference>
<accession>A0A5B7CYV9</accession>
<reference evidence="1 2" key="1">
    <citation type="submission" date="2019-05" db="EMBL/GenBank/DDBJ databases">
        <title>Another draft genome of Portunus trituberculatus and its Hox gene families provides insights of decapod evolution.</title>
        <authorList>
            <person name="Jeong J.-H."/>
            <person name="Song I."/>
            <person name="Kim S."/>
            <person name="Choi T."/>
            <person name="Kim D."/>
            <person name="Ryu S."/>
            <person name="Kim W."/>
        </authorList>
    </citation>
    <scope>NUCLEOTIDE SEQUENCE [LARGE SCALE GENOMIC DNA]</scope>
    <source>
        <tissue evidence="1">Muscle</tissue>
    </source>
</reference>
<keyword evidence="2" id="KW-1185">Reference proteome</keyword>
<comment type="caution">
    <text evidence="1">The sequence shown here is derived from an EMBL/GenBank/DDBJ whole genome shotgun (WGS) entry which is preliminary data.</text>
</comment>
<evidence type="ECO:0000313" key="2">
    <source>
        <dbReference type="Proteomes" id="UP000324222"/>
    </source>
</evidence>
<name>A0A5B7CYV9_PORTR</name>
<gene>
    <name evidence="1" type="ORF">E2C01_007378</name>
</gene>
<protein>
    <submittedName>
        <fullName evidence="1">Uncharacterized protein</fullName>
    </submittedName>
</protein>
<sequence length="74" mass="8301">MSPWKRSGLYIALAARGMAGEAATAATAVARSIRRSLRKYTLPLFCDPDVDFENNIPKHHHKPTNHQKSYQCGF</sequence>
<organism evidence="1 2">
    <name type="scientific">Portunus trituberculatus</name>
    <name type="common">Swimming crab</name>
    <name type="synonym">Neptunus trituberculatus</name>
    <dbReference type="NCBI Taxonomy" id="210409"/>
    <lineage>
        <taxon>Eukaryota</taxon>
        <taxon>Metazoa</taxon>
        <taxon>Ecdysozoa</taxon>
        <taxon>Arthropoda</taxon>
        <taxon>Crustacea</taxon>
        <taxon>Multicrustacea</taxon>
        <taxon>Malacostraca</taxon>
        <taxon>Eumalacostraca</taxon>
        <taxon>Eucarida</taxon>
        <taxon>Decapoda</taxon>
        <taxon>Pleocyemata</taxon>
        <taxon>Brachyura</taxon>
        <taxon>Eubrachyura</taxon>
        <taxon>Portunoidea</taxon>
        <taxon>Portunidae</taxon>
        <taxon>Portuninae</taxon>
        <taxon>Portunus</taxon>
    </lineage>
</organism>
<dbReference type="AlphaFoldDB" id="A0A5B7CYV9"/>
<evidence type="ECO:0000313" key="1">
    <source>
        <dbReference type="EMBL" id="MPC14610.1"/>
    </source>
</evidence>
<proteinExistence type="predicted"/>